<reference evidence="1" key="2">
    <citation type="journal article" date="2015" name="Fish Shellfish Immunol.">
        <title>Early steps in the European eel (Anguilla anguilla)-Vibrio vulnificus interaction in the gills: Role of the RtxA13 toxin.</title>
        <authorList>
            <person name="Callol A."/>
            <person name="Pajuelo D."/>
            <person name="Ebbesson L."/>
            <person name="Teles M."/>
            <person name="MacKenzie S."/>
            <person name="Amaro C."/>
        </authorList>
    </citation>
    <scope>NUCLEOTIDE SEQUENCE</scope>
</reference>
<accession>A0A0E9PK31</accession>
<reference evidence="1" key="1">
    <citation type="submission" date="2014-11" db="EMBL/GenBank/DDBJ databases">
        <authorList>
            <person name="Amaro Gonzalez C."/>
        </authorList>
    </citation>
    <scope>NUCLEOTIDE SEQUENCE</scope>
</reference>
<organism evidence="1">
    <name type="scientific">Anguilla anguilla</name>
    <name type="common">European freshwater eel</name>
    <name type="synonym">Muraena anguilla</name>
    <dbReference type="NCBI Taxonomy" id="7936"/>
    <lineage>
        <taxon>Eukaryota</taxon>
        <taxon>Metazoa</taxon>
        <taxon>Chordata</taxon>
        <taxon>Craniata</taxon>
        <taxon>Vertebrata</taxon>
        <taxon>Euteleostomi</taxon>
        <taxon>Actinopterygii</taxon>
        <taxon>Neopterygii</taxon>
        <taxon>Teleostei</taxon>
        <taxon>Anguilliformes</taxon>
        <taxon>Anguillidae</taxon>
        <taxon>Anguilla</taxon>
    </lineage>
</organism>
<name>A0A0E9PK31_ANGAN</name>
<protein>
    <submittedName>
        <fullName evidence="1">Uncharacterized protein</fullName>
    </submittedName>
</protein>
<evidence type="ECO:0000313" key="1">
    <source>
        <dbReference type="EMBL" id="JAH04849.1"/>
    </source>
</evidence>
<sequence>MSHTQKAGSDCI</sequence>
<proteinExistence type="predicted"/>
<dbReference type="EMBL" id="GBXM01103728">
    <property type="protein sequence ID" value="JAH04849.1"/>
    <property type="molecule type" value="Transcribed_RNA"/>
</dbReference>